<sequence length="237" mass="27322">MKNILLFLLIQIFCSCNGQDSKTTETTYSQKLEYGLKGAVKEVIQYTCPVKDGKIPTEKSDNVGKSTMTIDKEGNLIEISRSWNFGTPDTTAKFKKEYSGKGKNITVKEISNLHGNTEEINNKFVWSDNYNYSIVSEKSPYVYTVTLDKNYRLIQYIIKNGDEIESLEEIETIYKDNKIQEIKSKTTENINGKMTVSYQIQVMQSFDTYGNPTVIYTYRDINKQNIAGVLYKDYTYY</sequence>
<keyword evidence="2" id="KW-1185">Reference proteome</keyword>
<dbReference type="RefSeq" id="WP_115950281.1">
    <property type="nucleotide sequence ID" value="NZ_QNVS01000028.1"/>
</dbReference>
<protein>
    <recommendedName>
        <fullName evidence="3">DUF4595 domain-containing protein</fullName>
    </recommendedName>
</protein>
<dbReference type="Proteomes" id="UP000256512">
    <property type="component" value="Unassembled WGS sequence"/>
</dbReference>
<evidence type="ECO:0000313" key="1">
    <source>
        <dbReference type="EMBL" id="REC54240.1"/>
    </source>
</evidence>
<gene>
    <name evidence="1" type="ORF">DRF62_10550</name>
</gene>
<comment type="caution">
    <text evidence="1">The sequence shown here is derived from an EMBL/GenBank/DDBJ whole genome shotgun (WGS) entry which is preliminary data.</text>
</comment>
<proteinExistence type="predicted"/>
<dbReference type="PROSITE" id="PS51257">
    <property type="entry name" value="PROKAR_LIPOPROTEIN"/>
    <property type="match status" value="1"/>
</dbReference>
<evidence type="ECO:0000313" key="2">
    <source>
        <dbReference type="Proteomes" id="UP000256512"/>
    </source>
</evidence>
<organism evidence="1 2">
    <name type="scientific">Chryseobacterium piscium</name>
    <dbReference type="NCBI Taxonomy" id="333702"/>
    <lineage>
        <taxon>Bacteria</taxon>
        <taxon>Pseudomonadati</taxon>
        <taxon>Bacteroidota</taxon>
        <taxon>Flavobacteriia</taxon>
        <taxon>Flavobacteriales</taxon>
        <taxon>Weeksellaceae</taxon>
        <taxon>Chryseobacterium group</taxon>
        <taxon>Chryseobacterium</taxon>
    </lineage>
</organism>
<evidence type="ECO:0008006" key="3">
    <source>
        <dbReference type="Google" id="ProtNLM"/>
    </source>
</evidence>
<accession>A0A3D9BL76</accession>
<dbReference type="EMBL" id="QNVS01000028">
    <property type="protein sequence ID" value="REC54240.1"/>
    <property type="molecule type" value="Genomic_DNA"/>
</dbReference>
<name>A0A3D9BL76_9FLAO</name>
<reference evidence="1 2" key="1">
    <citation type="journal article" date="2006" name="Int. J. Syst. Evol. Microbiol.">
        <title>Chryseobacterium piscium sp. nov., isolated from fish of the South Atlantic Ocean off South Africa.</title>
        <authorList>
            <person name="de Beer H."/>
            <person name="Hugo C.J."/>
            <person name="Jooste P.J."/>
            <person name="Vancanneyt M."/>
            <person name="Coenye T."/>
            <person name="Vandamme P."/>
        </authorList>
    </citation>
    <scope>NUCLEOTIDE SEQUENCE [LARGE SCALE GENOMIC DNA]</scope>
    <source>
        <strain evidence="1 2">CCUG 51923</strain>
    </source>
</reference>
<dbReference type="AlphaFoldDB" id="A0A3D9BL76"/>